<name>A0ABQ6NV06_9BACL</name>
<dbReference type="PRINTS" id="PR00455">
    <property type="entry name" value="HTHTETR"/>
</dbReference>
<dbReference type="InterPro" id="IPR001647">
    <property type="entry name" value="HTH_TetR"/>
</dbReference>
<proteinExistence type="predicted"/>
<dbReference type="Pfam" id="PF00440">
    <property type="entry name" value="TetR_N"/>
    <property type="match status" value="1"/>
</dbReference>
<protein>
    <recommendedName>
        <fullName evidence="3">HTH tetR-type domain-containing protein</fullName>
    </recommendedName>
</protein>
<evidence type="ECO:0000256" key="1">
    <source>
        <dbReference type="ARBA" id="ARBA00023125"/>
    </source>
</evidence>
<evidence type="ECO:0000259" key="3">
    <source>
        <dbReference type="PROSITE" id="PS50977"/>
    </source>
</evidence>
<comment type="caution">
    <text evidence="4">The sequence shown here is derived from an EMBL/GenBank/DDBJ whole genome shotgun (WGS) entry which is preliminary data.</text>
</comment>
<accession>A0ABQ6NV06</accession>
<gene>
    <name evidence="4" type="ORF">PghCCS26_60500</name>
</gene>
<evidence type="ECO:0000313" key="4">
    <source>
        <dbReference type="EMBL" id="GMK48920.1"/>
    </source>
</evidence>
<dbReference type="PROSITE" id="PS50977">
    <property type="entry name" value="HTH_TETR_2"/>
    <property type="match status" value="1"/>
</dbReference>
<dbReference type="Proteomes" id="UP001285921">
    <property type="component" value="Unassembled WGS sequence"/>
</dbReference>
<dbReference type="Gene3D" id="1.10.10.60">
    <property type="entry name" value="Homeodomain-like"/>
    <property type="match status" value="1"/>
</dbReference>
<feature type="domain" description="HTH tetR-type" evidence="3">
    <location>
        <begin position="11"/>
        <end position="71"/>
    </location>
</feature>
<dbReference type="PANTHER" id="PTHR30055">
    <property type="entry name" value="HTH-TYPE TRANSCRIPTIONAL REGULATOR RUTR"/>
    <property type="match status" value="1"/>
</dbReference>
<dbReference type="InterPro" id="IPR036271">
    <property type="entry name" value="Tet_transcr_reg_TetR-rel_C_sf"/>
</dbReference>
<sequence length="200" mass="22332">MARTVNEQARQEKRELILQAAVTAFPENGFSGTTFAVLAKSLGISAATILLYFESKEELFRCAVLEPLERFRQPFLAFMQGEGTPLDRIKSMIDVHIRIAASNSSFLRLVQYVLGQHQRFPEEAEAMYRFANDYTVGLTTVIAEGQAAGQLQSYDAHEVAWGYFCFIQGVGLVNTDDPSSPVWDGMRRVGLQLFAPVTNQ</sequence>
<dbReference type="InterPro" id="IPR009057">
    <property type="entry name" value="Homeodomain-like_sf"/>
</dbReference>
<dbReference type="EMBL" id="BTCL01000040">
    <property type="protein sequence ID" value="GMK48920.1"/>
    <property type="molecule type" value="Genomic_DNA"/>
</dbReference>
<reference evidence="4 5" key="1">
    <citation type="submission" date="2023-05" db="EMBL/GenBank/DDBJ databases">
        <title>Draft genome of Paenibacillus sp. CCS26.</title>
        <authorList>
            <person name="Akita H."/>
            <person name="Shinto Y."/>
            <person name="Kimura Z."/>
        </authorList>
    </citation>
    <scope>NUCLEOTIDE SEQUENCE [LARGE SCALE GENOMIC DNA]</scope>
    <source>
        <strain evidence="4 5">CCS26</strain>
    </source>
</reference>
<dbReference type="Gene3D" id="1.10.357.10">
    <property type="entry name" value="Tetracycline Repressor, domain 2"/>
    <property type="match status" value="1"/>
</dbReference>
<evidence type="ECO:0000313" key="5">
    <source>
        <dbReference type="Proteomes" id="UP001285921"/>
    </source>
</evidence>
<dbReference type="RefSeq" id="WP_317982338.1">
    <property type="nucleotide sequence ID" value="NZ_BTCL01000040.1"/>
</dbReference>
<dbReference type="SUPFAM" id="SSF48498">
    <property type="entry name" value="Tetracyclin repressor-like, C-terminal domain"/>
    <property type="match status" value="1"/>
</dbReference>
<dbReference type="InterPro" id="IPR050109">
    <property type="entry name" value="HTH-type_TetR-like_transc_reg"/>
</dbReference>
<evidence type="ECO:0000256" key="2">
    <source>
        <dbReference type="PROSITE-ProRule" id="PRU00335"/>
    </source>
</evidence>
<dbReference type="PANTHER" id="PTHR30055:SF196">
    <property type="entry name" value="HTH-TYPE TRANSCRIPTIONAL REGULATOR RUTR"/>
    <property type="match status" value="1"/>
</dbReference>
<dbReference type="SUPFAM" id="SSF46689">
    <property type="entry name" value="Homeodomain-like"/>
    <property type="match status" value="1"/>
</dbReference>
<keyword evidence="1 2" id="KW-0238">DNA-binding</keyword>
<organism evidence="4 5">
    <name type="scientific">Paenibacillus glycanilyticus</name>
    <dbReference type="NCBI Taxonomy" id="126569"/>
    <lineage>
        <taxon>Bacteria</taxon>
        <taxon>Bacillati</taxon>
        <taxon>Bacillota</taxon>
        <taxon>Bacilli</taxon>
        <taxon>Bacillales</taxon>
        <taxon>Paenibacillaceae</taxon>
        <taxon>Paenibacillus</taxon>
    </lineage>
</organism>
<keyword evidence="5" id="KW-1185">Reference proteome</keyword>
<feature type="DNA-binding region" description="H-T-H motif" evidence="2">
    <location>
        <begin position="34"/>
        <end position="53"/>
    </location>
</feature>